<accession>A0A511D012</accession>
<name>A0A511D012_9PSEU</name>
<evidence type="ECO:0000313" key="2">
    <source>
        <dbReference type="Proteomes" id="UP000321328"/>
    </source>
</evidence>
<keyword evidence="2" id="KW-1185">Reference proteome</keyword>
<dbReference type="STRING" id="1123024.GCA_000423625_03741"/>
<organism evidence="1 2">
    <name type="scientific">Pseudonocardia asaccharolytica DSM 44247 = NBRC 16224</name>
    <dbReference type="NCBI Taxonomy" id="1123024"/>
    <lineage>
        <taxon>Bacteria</taxon>
        <taxon>Bacillati</taxon>
        <taxon>Actinomycetota</taxon>
        <taxon>Actinomycetes</taxon>
        <taxon>Pseudonocardiales</taxon>
        <taxon>Pseudonocardiaceae</taxon>
        <taxon>Pseudonocardia</taxon>
    </lineage>
</organism>
<evidence type="ECO:0000313" key="1">
    <source>
        <dbReference type="EMBL" id="GEL18129.1"/>
    </source>
</evidence>
<dbReference type="InterPro" id="IPR012349">
    <property type="entry name" value="Split_barrel_FMN-bd"/>
</dbReference>
<dbReference type="OrthoDB" id="3212118at2"/>
<reference evidence="1 2" key="1">
    <citation type="submission" date="2019-07" db="EMBL/GenBank/DDBJ databases">
        <title>Whole genome shotgun sequence of Pseudonocardia asaccharolytica NBRC 16224.</title>
        <authorList>
            <person name="Hosoyama A."/>
            <person name="Uohara A."/>
            <person name="Ohji S."/>
            <person name="Ichikawa N."/>
        </authorList>
    </citation>
    <scope>NUCLEOTIDE SEQUENCE [LARGE SCALE GENOMIC DNA]</scope>
    <source>
        <strain evidence="1 2">NBRC 16224</strain>
    </source>
</reference>
<dbReference type="InterPro" id="IPR024747">
    <property type="entry name" value="Pyridox_Oxase-rel"/>
</dbReference>
<dbReference type="Gene3D" id="2.30.110.10">
    <property type="entry name" value="Electron Transport, Fmn-binding Protein, Chain A"/>
    <property type="match status" value="1"/>
</dbReference>
<dbReference type="EMBL" id="BJVI01000016">
    <property type="protein sequence ID" value="GEL18129.1"/>
    <property type="molecule type" value="Genomic_DNA"/>
</dbReference>
<dbReference type="Pfam" id="PF12900">
    <property type="entry name" value="Pyridox_ox_2"/>
    <property type="match status" value="1"/>
</dbReference>
<dbReference type="AlphaFoldDB" id="A0A511D012"/>
<proteinExistence type="predicted"/>
<dbReference type="RefSeq" id="WP_051233272.1">
    <property type="nucleotide sequence ID" value="NZ_AUII01000021.1"/>
</dbReference>
<protein>
    <submittedName>
        <fullName evidence="1">Pyridoxamine 5'-phosphate oxidase</fullName>
    </submittedName>
</protein>
<sequence length="149" mass="16205">MTLPDPDTVAPAVELVSLDRAECLSLLLKGRVGRVVFTEAAMPAAHPVNYVLDGEEVLFRTADGRTLAATDRAVIAFEIDELDPVRRIGWSVLGVGQAYEVTDPDRLAALDQRAPVPWAPARAAHLVAIPLQRLTGRRLRLLPNGAPRR</sequence>
<comment type="caution">
    <text evidence="1">The sequence shown here is derived from an EMBL/GenBank/DDBJ whole genome shotgun (WGS) entry which is preliminary data.</text>
</comment>
<dbReference type="Proteomes" id="UP000321328">
    <property type="component" value="Unassembled WGS sequence"/>
</dbReference>
<dbReference type="SUPFAM" id="SSF50475">
    <property type="entry name" value="FMN-binding split barrel"/>
    <property type="match status" value="1"/>
</dbReference>
<gene>
    <name evidence="1" type="ORF">PA7_19660</name>
</gene>